<evidence type="ECO:0000313" key="2">
    <source>
        <dbReference type="Proteomes" id="UP000014500"/>
    </source>
</evidence>
<organism evidence="1 2">
    <name type="scientific">Strigamia maritima</name>
    <name type="common">European centipede</name>
    <name type="synonym">Geophilus maritimus</name>
    <dbReference type="NCBI Taxonomy" id="126957"/>
    <lineage>
        <taxon>Eukaryota</taxon>
        <taxon>Metazoa</taxon>
        <taxon>Ecdysozoa</taxon>
        <taxon>Arthropoda</taxon>
        <taxon>Myriapoda</taxon>
        <taxon>Chilopoda</taxon>
        <taxon>Pleurostigmophora</taxon>
        <taxon>Geophilomorpha</taxon>
        <taxon>Linotaeniidae</taxon>
        <taxon>Strigamia</taxon>
    </lineage>
</organism>
<dbReference type="EMBL" id="JH431790">
    <property type="status" value="NOT_ANNOTATED_CDS"/>
    <property type="molecule type" value="Genomic_DNA"/>
</dbReference>
<dbReference type="AlphaFoldDB" id="T1J1Z6"/>
<dbReference type="Proteomes" id="UP000014500">
    <property type="component" value="Unassembled WGS sequence"/>
</dbReference>
<reference evidence="2" key="1">
    <citation type="submission" date="2011-05" db="EMBL/GenBank/DDBJ databases">
        <authorList>
            <person name="Richards S.R."/>
            <person name="Qu J."/>
            <person name="Jiang H."/>
            <person name="Jhangiani S.N."/>
            <person name="Agravi P."/>
            <person name="Goodspeed R."/>
            <person name="Gross S."/>
            <person name="Mandapat C."/>
            <person name="Jackson L."/>
            <person name="Mathew T."/>
            <person name="Pu L."/>
            <person name="Thornton R."/>
            <person name="Saada N."/>
            <person name="Wilczek-Boney K.B."/>
            <person name="Lee S."/>
            <person name="Kovar C."/>
            <person name="Wu Y."/>
            <person name="Scherer S.E."/>
            <person name="Worley K.C."/>
            <person name="Muzny D.M."/>
            <person name="Gibbs R."/>
        </authorList>
    </citation>
    <scope>NUCLEOTIDE SEQUENCE</scope>
    <source>
        <strain evidence="2">Brora</strain>
    </source>
</reference>
<evidence type="ECO:0000313" key="1">
    <source>
        <dbReference type="EnsemblMetazoa" id="SMAR007570-PA"/>
    </source>
</evidence>
<proteinExistence type="predicted"/>
<keyword evidence="2" id="KW-1185">Reference proteome</keyword>
<dbReference type="Gene3D" id="3.15.10.30">
    <property type="entry name" value="Haemolymph juvenile hormone binding protein"/>
    <property type="match status" value="1"/>
</dbReference>
<dbReference type="Pfam" id="PF06585">
    <property type="entry name" value="JHBP"/>
    <property type="match status" value="1"/>
</dbReference>
<reference evidence="1" key="2">
    <citation type="submission" date="2015-02" db="UniProtKB">
        <authorList>
            <consortium name="EnsemblMetazoa"/>
        </authorList>
    </citation>
    <scope>IDENTIFICATION</scope>
</reference>
<dbReference type="EnsemblMetazoa" id="SMAR007570-RA">
    <property type="protein sequence ID" value="SMAR007570-PA"/>
    <property type="gene ID" value="SMAR007570"/>
</dbReference>
<accession>T1J1Z6</accession>
<dbReference type="HOGENOM" id="CLU_872436_0_0_1"/>
<sequence>MARVPVLNSFNPVAAWGSKLQWEDDKSTSSLMAATGKETGLSVTDVMANYCFDIFGINKFDFENFLGKSQKANRLNANIKSIIFPFPQYKKDEIGHFTANVLEVKELNMSAQKTIINLTVAILFLYISFQVNGSKPAAVVFAKIKKTLGLNLPPLGHLSIDTVPFDHVLGECKLNGQFDNAQMLGLANSELELNSLTATSSEFTVKTPKIEFKGNYTLKLEKCTEKFDGTTSGGFDFSLFNLTVKFSLNISETTPKQIVDLHLDWTVGDMSLNADNLFVDKETGSTMVAAINSYGTTYLNSLPPESKAKFEEKIVISLF</sequence>
<dbReference type="PANTHER" id="PTHR11008:SF41">
    <property type="entry name" value="RE70318P"/>
    <property type="match status" value="1"/>
</dbReference>
<dbReference type="InterPro" id="IPR010562">
    <property type="entry name" value="Haemolymph_juvenile_hormone-bd"/>
</dbReference>
<name>T1J1Z6_STRMM</name>
<protein>
    <submittedName>
        <fullName evidence="1">Uncharacterized protein</fullName>
    </submittedName>
</protein>
<dbReference type="PANTHER" id="PTHR11008">
    <property type="entry name" value="PROTEIN TAKEOUT-LIKE PROTEIN"/>
    <property type="match status" value="1"/>
</dbReference>
<dbReference type="InterPro" id="IPR038606">
    <property type="entry name" value="To_sf"/>
</dbReference>